<reference evidence="1 2" key="1">
    <citation type="journal article" date="2010" name="Stand. Genomic Sci.">
        <title>Complete genome sequence of Geodermatophilus obscurus type strain (G-20).</title>
        <authorList>
            <person name="Ivanova N."/>
            <person name="Sikorski J."/>
            <person name="Jando M."/>
            <person name="Munk C."/>
            <person name="Lapidus A."/>
            <person name="Glavina Del Rio T."/>
            <person name="Copeland A."/>
            <person name="Tice H."/>
            <person name="Cheng J.-F."/>
            <person name="Lucas S."/>
            <person name="Chen F."/>
            <person name="Nolan M."/>
            <person name="Bruce D."/>
            <person name="Goodwin L."/>
            <person name="Pitluck S."/>
            <person name="Mavromatis K."/>
            <person name="Mikhailova N."/>
            <person name="Pati A."/>
            <person name="Chen A."/>
            <person name="Palaniappan K."/>
            <person name="Land M."/>
            <person name="Hauser L."/>
            <person name="Chang Y.-J."/>
            <person name="Jeffries C.D."/>
            <person name="Meincke L."/>
            <person name="Brettin T."/>
            <person name="Detter J.C."/>
            <person name="Detter J.C."/>
            <person name="Rohde M."/>
            <person name="Goeker M."/>
            <person name="Bristow J."/>
            <person name="Eisen J.A."/>
            <person name="Markowitz V."/>
            <person name="Hugenholtz P."/>
            <person name="Kyrpides N.C."/>
            <person name="Klenk H.-P."/>
        </authorList>
    </citation>
    <scope>NUCLEOTIDE SEQUENCE [LARGE SCALE GENOMIC DNA]</scope>
    <source>
        <strain evidence="2">ATCC 25078 / DSM 43160 / JCM 3152 / KCC A-0152 / KCTC 9177 / NBRC 13315 / NRRL B-3577 / G-20</strain>
    </source>
</reference>
<protein>
    <submittedName>
        <fullName evidence="1">Uncharacterized protein</fullName>
    </submittedName>
</protein>
<sequence>MTERHPALHDPHLEEVAVWHLFEGSPTEKVTVGCPVDATIGTRSSTGSRRPEGD</sequence>
<reference evidence="2" key="2">
    <citation type="submission" date="2010-01" db="EMBL/GenBank/DDBJ databases">
        <title>The complete genome of Geodermatophilus obscurus DSM 43160.</title>
        <authorList>
            <consortium name="US DOE Joint Genome Institute (JGI-PGF)"/>
            <person name="Lucas S."/>
            <person name="Copeland A."/>
            <person name="Lapidus A."/>
            <person name="Glavina del Rio T."/>
            <person name="Dalin E."/>
            <person name="Tice H."/>
            <person name="Bruce D."/>
            <person name="Goodwin L."/>
            <person name="Pitluck S."/>
            <person name="Kyrpides N."/>
            <person name="Mavromatis K."/>
            <person name="Ivanova N."/>
            <person name="Munk A.C."/>
            <person name="Brettin T."/>
            <person name="Detter J.C."/>
            <person name="Han C."/>
            <person name="Larimer F."/>
            <person name="Land M."/>
            <person name="Hauser L."/>
            <person name="Markowitz V."/>
            <person name="Cheng J.-F."/>
            <person name="Hugenholtz P."/>
            <person name="Woyke T."/>
            <person name="Wu D."/>
            <person name="Jando M."/>
            <person name="Schneider S."/>
            <person name="Klenk H.-P."/>
            <person name="Eisen J.A."/>
        </authorList>
    </citation>
    <scope>NUCLEOTIDE SEQUENCE [LARGE SCALE GENOMIC DNA]</scope>
    <source>
        <strain evidence="2">ATCC 25078 / DSM 43160 / JCM 3152 / KCC A-0152 / KCTC 9177 / NBRC 13315 / NRRL B-3577 / G-20</strain>
    </source>
</reference>
<keyword evidence="2" id="KW-1185">Reference proteome</keyword>
<dbReference type="AlphaFoldDB" id="D2SDH5"/>
<dbReference type="EMBL" id="CP001867">
    <property type="protein sequence ID" value="ADB74428.1"/>
    <property type="molecule type" value="Genomic_DNA"/>
</dbReference>
<dbReference type="STRING" id="526225.Gobs_1714"/>
<evidence type="ECO:0000313" key="2">
    <source>
        <dbReference type="Proteomes" id="UP000001382"/>
    </source>
</evidence>
<dbReference type="KEGG" id="gob:Gobs_1714"/>
<evidence type="ECO:0000313" key="1">
    <source>
        <dbReference type="EMBL" id="ADB74428.1"/>
    </source>
</evidence>
<organism evidence="1 2">
    <name type="scientific">Geodermatophilus obscurus (strain ATCC 25078 / DSM 43160 / JCM 3152 / CCUG 61914 / KCC A-0152 / KCTC 9177 / NBRC 13315 / NRRL B-3577 / G-20)</name>
    <dbReference type="NCBI Taxonomy" id="526225"/>
    <lineage>
        <taxon>Bacteria</taxon>
        <taxon>Bacillati</taxon>
        <taxon>Actinomycetota</taxon>
        <taxon>Actinomycetes</taxon>
        <taxon>Geodermatophilales</taxon>
        <taxon>Geodermatophilaceae</taxon>
        <taxon>Geodermatophilus</taxon>
    </lineage>
</organism>
<dbReference type="Proteomes" id="UP000001382">
    <property type="component" value="Chromosome"/>
</dbReference>
<accession>D2SDH5</accession>
<dbReference type="HOGENOM" id="CLU_3043833_0_0_11"/>
<proteinExistence type="predicted"/>
<gene>
    <name evidence="1" type="ordered locus">Gobs_1714</name>
</gene>
<name>D2SDH5_GEOOG</name>